<protein>
    <submittedName>
        <fullName evidence="1">DUF1819 family protein</fullName>
    </submittedName>
</protein>
<dbReference type="InterPro" id="IPR023137">
    <property type="entry name" value="BrxA_sf"/>
</dbReference>
<gene>
    <name evidence="1" type="ORF">J0J70_00085</name>
</gene>
<dbReference type="AlphaFoldDB" id="A0A9Q9CH20"/>
<dbReference type="InterPro" id="IPR014948">
    <property type="entry name" value="BrxA"/>
</dbReference>
<evidence type="ECO:0000313" key="2">
    <source>
        <dbReference type="Proteomes" id="UP001058072"/>
    </source>
</evidence>
<dbReference type="Proteomes" id="UP001058072">
    <property type="component" value="Chromosome"/>
</dbReference>
<evidence type="ECO:0000313" key="1">
    <source>
        <dbReference type="EMBL" id="UUF08490.1"/>
    </source>
</evidence>
<proteinExistence type="predicted"/>
<dbReference type="Gene3D" id="1.10.3540.10">
    <property type="entry name" value="uncharacterized protein from magnetospirillum magneticum domain"/>
    <property type="match status" value="1"/>
</dbReference>
<sequence>MIKYSSGLVSESFWFVEFKKIIKLKHEGISWEEIKDLCLKENLLGVSKEYRAKRIYGYLKNRISLLDEDIFDIFIMSDLSTQKIIDLMSIAKQNRLFFEFLYEVYREKVLLGETELTDSDINIFFNNKQQQSEDIGLWTDVTLRRLRSSYMNFMVDAGLLTVVNKQKQITPPILDVALERYLVEKNEVQLFKAITGRD</sequence>
<name>A0A9Q9CH20_9FIRM</name>
<dbReference type="RefSeq" id="WP_212725108.1">
    <property type="nucleotide sequence ID" value="NZ_CP071250.1"/>
</dbReference>
<dbReference type="Pfam" id="PF08849">
    <property type="entry name" value="BrxA"/>
    <property type="match status" value="1"/>
</dbReference>
<organism evidence="1 2">
    <name type="scientific">Turicibacter bilis</name>
    <dbReference type="NCBI Taxonomy" id="2735723"/>
    <lineage>
        <taxon>Bacteria</taxon>
        <taxon>Bacillati</taxon>
        <taxon>Bacillota</taxon>
        <taxon>Erysipelotrichia</taxon>
        <taxon>Erysipelotrichales</taxon>
        <taxon>Turicibacteraceae</taxon>
        <taxon>Turicibacter</taxon>
    </lineage>
</organism>
<reference evidence="1" key="1">
    <citation type="submission" date="2021-03" db="EMBL/GenBank/DDBJ databases">
        <title>Comparative Genomics and Metabolomics in the genus Turicibacter.</title>
        <authorList>
            <person name="Maki J."/>
            <person name="Looft T."/>
        </authorList>
    </citation>
    <scope>NUCLEOTIDE SEQUENCE</scope>
    <source>
        <strain evidence="1">ISU324</strain>
    </source>
</reference>
<dbReference type="EMBL" id="CP071250">
    <property type="protein sequence ID" value="UUF08490.1"/>
    <property type="molecule type" value="Genomic_DNA"/>
</dbReference>
<accession>A0A9Q9CH20</accession>